<name>A0A660DXT7_9LACO</name>
<dbReference type="EMBL" id="UYIG01000079">
    <property type="protein sequence ID" value="VDG27968.1"/>
    <property type="molecule type" value="Genomic_DNA"/>
</dbReference>
<evidence type="ECO:0000313" key="2">
    <source>
        <dbReference type="EMBL" id="VDG27968.1"/>
    </source>
</evidence>
<evidence type="ECO:0000256" key="1">
    <source>
        <dbReference type="SAM" id="Phobius"/>
    </source>
</evidence>
<feature type="transmembrane region" description="Helical" evidence="1">
    <location>
        <begin position="120"/>
        <end position="141"/>
    </location>
</feature>
<keyword evidence="1" id="KW-1133">Transmembrane helix</keyword>
<evidence type="ECO:0000313" key="3">
    <source>
        <dbReference type="Proteomes" id="UP000289996"/>
    </source>
</evidence>
<accession>A0A660DXT7</accession>
<dbReference type="PANTHER" id="PTHR41386:SF1">
    <property type="entry name" value="MEMBRANE PROTEIN"/>
    <property type="match status" value="1"/>
</dbReference>
<dbReference type="Proteomes" id="UP000289996">
    <property type="component" value="Unassembled WGS sequence"/>
</dbReference>
<organism evidence="2 3">
    <name type="scientific">Lactiplantibacillus mudanjiangensis</name>
    <dbReference type="NCBI Taxonomy" id="1296538"/>
    <lineage>
        <taxon>Bacteria</taxon>
        <taxon>Bacillati</taxon>
        <taxon>Bacillota</taxon>
        <taxon>Bacilli</taxon>
        <taxon>Lactobacillales</taxon>
        <taxon>Lactobacillaceae</taxon>
        <taxon>Lactiplantibacillus</taxon>
    </lineage>
</organism>
<keyword evidence="1" id="KW-0472">Membrane</keyword>
<keyword evidence="1" id="KW-0812">Transmembrane</keyword>
<dbReference type="AlphaFoldDB" id="A0A660DXT7"/>
<feature type="transmembrane region" description="Helical" evidence="1">
    <location>
        <begin position="147"/>
        <end position="167"/>
    </location>
</feature>
<protein>
    <submittedName>
        <fullName evidence="2">Cyclic nucleotide-binding protein (Plasmid) [Lactobacillus backii]</fullName>
    </submittedName>
</protein>
<proteinExistence type="predicted"/>
<gene>
    <name evidence="2" type="ORF">MUDAN_MDHGFNIF_02778</name>
</gene>
<dbReference type="Pfam" id="PF06210">
    <property type="entry name" value="DUF1003"/>
    <property type="match status" value="1"/>
</dbReference>
<sequence length="187" mass="21519">MSKHYRIPCLVDHQLVDATTSLTLAELDPQIQATILADYPQATGQDFICNEHLIHYRLAKLDDLMAKDQQANRKLSHRLTQVFKQDDYQVIDVNQQLEQSLTFGQRIADAVARFGGSWPFIILFVTIMLAWMIINVIPIFSHHFDPYPFILLNLFLSMVAAIQAPLIMMSQKRRPITTAYKLKMIFG</sequence>
<dbReference type="InterPro" id="IPR010406">
    <property type="entry name" value="DUF1003"/>
</dbReference>
<reference evidence="2 3" key="1">
    <citation type="submission" date="2018-11" db="EMBL/GenBank/DDBJ databases">
        <authorList>
            <person name="Wuyts S."/>
        </authorList>
    </citation>
    <scope>NUCLEOTIDE SEQUENCE [LARGE SCALE GENOMIC DNA]</scope>
    <source>
        <strain evidence="2">Lactobacillus mudanjiangensis AMBF249</strain>
    </source>
</reference>
<dbReference type="PANTHER" id="PTHR41386">
    <property type="entry name" value="INTEGRAL MEMBRANE PROTEIN-RELATED"/>
    <property type="match status" value="1"/>
</dbReference>
<keyword evidence="3" id="KW-1185">Reference proteome</keyword>